<evidence type="ECO:0000256" key="2">
    <source>
        <dbReference type="ARBA" id="ARBA00023224"/>
    </source>
</evidence>
<feature type="domain" description="Methyl-accepting transducer" evidence="6">
    <location>
        <begin position="276"/>
        <end position="512"/>
    </location>
</feature>
<dbReference type="Gene3D" id="1.10.287.950">
    <property type="entry name" value="Methyl-accepting chemotaxis protein"/>
    <property type="match status" value="1"/>
</dbReference>
<dbReference type="Pfam" id="PF00015">
    <property type="entry name" value="MCPsignal"/>
    <property type="match status" value="1"/>
</dbReference>
<dbReference type="FunFam" id="1.10.287.950:FF:000001">
    <property type="entry name" value="Methyl-accepting chemotaxis sensory transducer"/>
    <property type="match status" value="1"/>
</dbReference>
<evidence type="ECO:0000313" key="8">
    <source>
        <dbReference type="EMBL" id="GGY26751.1"/>
    </source>
</evidence>
<proteinExistence type="inferred from homology"/>
<evidence type="ECO:0008006" key="10">
    <source>
        <dbReference type="Google" id="ProtNLM"/>
    </source>
</evidence>
<accession>A0A918P6Q6</accession>
<reference evidence="8" key="2">
    <citation type="submission" date="2020-09" db="EMBL/GenBank/DDBJ databases">
        <authorList>
            <person name="Sun Q."/>
            <person name="Kim S."/>
        </authorList>
    </citation>
    <scope>NUCLEOTIDE SEQUENCE</scope>
    <source>
        <strain evidence="8">KCTC 32182</strain>
    </source>
</reference>
<dbReference type="RefSeq" id="WP_189536357.1">
    <property type="nucleotide sequence ID" value="NZ_BMYX01000023.1"/>
</dbReference>
<dbReference type="PANTHER" id="PTHR32089:SF112">
    <property type="entry name" value="LYSOZYME-LIKE PROTEIN-RELATED"/>
    <property type="match status" value="1"/>
</dbReference>
<protein>
    <recommendedName>
        <fullName evidence="10">Methyl-accepting chemotaxis protein</fullName>
    </recommendedName>
</protein>
<dbReference type="SMART" id="SM00283">
    <property type="entry name" value="MA"/>
    <property type="match status" value="1"/>
</dbReference>
<evidence type="ECO:0000256" key="1">
    <source>
        <dbReference type="ARBA" id="ARBA00004370"/>
    </source>
</evidence>
<evidence type="ECO:0000259" key="6">
    <source>
        <dbReference type="PROSITE" id="PS50111"/>
    </source>
</evidence>
<comment type="caution">
    <text evidence="8">The sequence shown here is derived from an EMBL/GenBank/DDBJ whole genome shotgun (WGS) entry which is preliminary data.</text>
</comment>
<dbReference type="SUPFAM" id="SSF58104">
    <property type="entry name" value="Methyl-accepting chemotaxis protein (MCP) signaling domain"/>
    <property type="match status" value="1"/>
</dbReference>
<dbReference type="Proteomes" id="UP000645257">
    <property type="component" value="Unassembled WGS sequence"/>
</dbReference>
<keyword evidence="2 4" id="KW-0807">Transducer</keyword>
<organism evidence="8 9">
    <name type="scientific">Paludibacterium paludis</name>
    <dbReference type="NCBI Taxonomy" id="1225769"/>
    <lineage>
        <taxon>Bacteria</taxon>
        <taxon>Pseudomonadati</taxon>
        <taxon>Pseudomonadota</taxon>
        <taxon>Betaproteobacteria</taxon>
        <taxon>Neisseriales</taxon>
        <taxon>Chromobacteriaceae</taxon>
        <taxon>Paludibacterium</taxon>
    </lineage>
</organism>
<dbReference type="GO" id="GO:0006935">
    <property type="term" value="P:chemotaxis"/>
    <property type="evidence" value="ECO:0007669"/>
    <property type="project" value="UniProtKB-ARBA"/>
</dbReference>
<name>A0A918P6Q6_9NEIS</name>
<reference evidence="8" key="1">
    <citation type="journal article" date="2014" name="Int. J. Syst. Evol. Microbiol.">
        <title>Complete genome sequence of Corynebacterium casei LMG S-19264T (=DSM 44701T), isolated from a smear-ripened cheese.</title>
        <authorList>
            <consortium name="US DOE Joint Genome Institute (JGI-PGF)"/>
            <person name="Walter F."/>
            <person name="Albersmeier A."/>
            <person name="Kalinowski J."/>
            <person name="Ruckert C."/>
        </authorList>
    </citation>
    <scope>NUCLEOTIDE SEQUENCE</scope>
    <source>
        <strain evidence="8">KCTC 32182</strain>
    </source>
</reference>
<keyword evidence="9" id="KW-1185">Reference proteome</keyword>
<dbReference type="GO" id="GO:0007165">
    <property type="term" value="P:signal transduction"/>
    <property type="evidence" value="ECO:0007669"/>
    <property type="project" value="UniProtKB-KW"/>
</dbReference>
<dbReference type="InterPro" id="IPR004089">
    <property type="entry name" value="MCPsignal_dom"/>
</dbReference>
<dbReference type="GO" id="GO:0016020">
    <property type="term" value="C:membrane"/>
    <property type="evidence" value="ECO:0007669"/>
    <property type="project" value="UniProtKB-SubCell"/>
</dbReference>
<evidence type="ECO:0000256" key="3">
    <source>
        <dbReference type="ARBA" id="ARBA00029447"/>
    </source>
</evidence>
<sequence>MLQQMTIARRITLLSTLLLASLLTIGAYCWYTLKNIDNQLSVTLDQQITLSRHVEELQRTLLSIRQDEKNIFISIGNPANSDQSIQVNKDLLGKDIAKLREVVGASRTNPAAAPYQAQFDAMLAGLQGYEQGMNQLYSRIASGEIHQANTADADIAPFKPKLYALRDALKELAKATEASRKSSEDAMSDSMHSSIALIGGGVAAIFCIGLALSWLIARSISRPLNELEEDMNRLAQENSLVLAAPADANDEISHARQALARLLASLREFMVSTQNAAKDVEGTSASVLSVSRQIAAASRNQSDAASSTAAAVEEMTVSINLVAEHADTLAKEAGTSREKAEAGNQVAIQAASEIGEIATVIRECVEIVNSLNQSSSEIGSIVSVIHDIAEQTNLLALNAAIEAARAGEQGRGFAVVADEVRKLAERTAVATNEISGKIQAVQSDTERAVSSMHSAAGKVTTGESLTRDARDALNQIDQLSAQMLDKILEIASAMREQSTASQDAARNVEQIAGMSEENASAVRQSSELAESLDRLAGDLNQSVSAFRTA</sequence>
<keyword evidence="5" id="KW-0812">Transmembrane</keyword>
<dbReference type="EMBL" id="BMYX01000023">
    <property type="protein sequence ID" value="GGY26751.1"/>
    <property type="molecule type" value="Genomic_DNA"/>
</dbReference>
<dbReference type="PANTHER" id="PTHR32089">
    <property type="entry name" value="METHYL-ACCEPTING CHEMOTAXIS PROTEIN MCPB"/>
    <property type="match status" value="1"/>
</dbReference>
<keyword evidence="5" id="KW-0472">Membrane</keyword>
<evidence type="ECO:0000256" key="4">
    <source>
        <dbReference type="PROSITE-ProRule" id="PRU00284"/>
    </source>
</evidence>
<comment type="similarity">
    <text evidence="3">Belongs to the methyl-accepting chemotaxis (MCP) protein family.</text>
</comment>
<comment type="subcellular location">
    <subcellularLocation>
        <location evidence="1">Membrane</location>
    </subcellularLocation>
</comment>
<keyword evidence="5" id="KW-1133">Transmembrane helix</keyword>
<dbReference type="InterPro" id="IPR003660">
    <property type="entry name" value="HAMP_dom"/>
</dbReference>
<feature type="transmembrane region" description="Helical" evidence="5">
    <location>
        <begin position="195"/>
        <end position="217"/>
    </location>
</feature>
<feature type="domain" description="HAMP" evidence="7">
    <location>
        <begin position="218"/>
        <end position="271"/>
    </location>
</feature>
<evidence type="ECO:0000259" key="7">
    <source>
        <dbReference type="PROSITE" id="PS50885"/>
    </source>
</evidence>
<evidence type="ECO:0000256" key="5">
    <source>
        <dbReference type="SAM" id="Phobius"/>
    </source>
</evidence>
<dbReference type="PROSITE" id="PS50111">
    <property type="entry name" value="CHEMOTAXIS_TRANSDUC_2"/>
    <property type="match status" value="1"/>
</dbReference>
<dbReference type="PROSITE" id="PS50885">
    <property type="entry name" value="HAMP"/>
    <property type="match status" value="1"/>
</dbReference>
<dbReference type="AlphaFoldDB" id="A0A918P6Q6"/>
<gene>
    <name evidence="8" type="ORF">GCM10011289_32910</name>
</gene>
<dbReference type="CDD" id="cd11386">
    <property type="entry name" value="MCP_signal"/>
    <property type="match status" value="1"/>
</dbReference>
<evidence type="ECO:0000313" key="9">
    <source>
        <dbReference type="Proteomes" id="UP000645257"/>
    </source>
</evidence>